<evidence type="ECO:0000313" key="1">
    <source>
        <dbReference type="EMBL" id="KAI5681791.1"/>
    </source>
</evidence>
<comment type="caution">
    <text evidence="1">The sequence shown here is derived from an EMBL/GenBank/DDBJ whole genome shotgun (WGS) entry which is preliminary data.</text>
</comment>
<organism evidence="1 2">
    <name type="scientific">Catharanthus roseus</name>
    <name type="common">Madagascar periwinkle</name>
    <name type="synonym">Vinca rosea</name>
    <dbReference type="NCBI Taxonomy" id="4058"/>
    <lineage>
        <taxon>Eukaryota</taxon>
        <taxon>Viridiplantae</taxon>
        <taxon>Streptophyta</taxon>
        <taxon>Embryophyta</taxon>
        <taxon>Tracheophyta</taxon>
        <taxon>Spermatophyta</taxon>
        <taxon>Magnoliopsida</taxon>
        <taxon>eudicotyledons</taxon>
        <taxon>Gunneridae</taxon>
        <taxon>Pentapetalae</taxon>
        <taxon>asterids</taxon>
        <taxon>lamiids</taxon>
        <taxon>Gentianales</taxon>
        <taxon>Apocynaceae</taxon>
        <taxon>Rauvolfioideae</taxon>
        <taxon>Vinceae</taxon>
        <taxon>Catharanthinae</taxon>
        <taxon>Catharanthus</taxon>
    </lineage>
</organism>
<proteinExistence type="predicted"/>
<evidence type="ECO:0000313" key="2">
    <source>
        <dbReference type="Proteomes" id="UP001060085"/>
    </source>
</evidence>
<name>A0ACC0CAJ6_CATRO</name>
<sequence length="109" mass="12262">MLRDSNDAWVHDPDVLKPMDGSFLANLNSNLDISDSKEGDSDSMGRLEDKVAARALVAKCVDIRESDLGMTWRTSSNTCWSLVVGYKFLSQMLSWEVGDSNLVRFWLDD</sequence>
<keyword evidence="2" id="KW-1185">Reference proteome</keyword>
<dbReference type="EMBL" id="CM044701">
    <property type="protein sequence ID" value="KAI5681791.1"/>
    <property type="molecule type" value="Genomic_DNA"/>
</dbReference>
<gene>
    <name evidence="1" type="ORF">M9H77_03019</name>
</gene>
<reference evidence="2" key="1">
    <citation type="journal article" date="2023" name="Nat. Plants">
        <title>Single-cell RNA sequencing provides a high-resolution roadmap for understanding the multicellular compartmentation of specialized metabolism.</title>
        <authorList>
            <person name="Sun S."/>
            <person name="Shen X."/>
            <person name="Li Y."/>
            <person name="Li Y."/>
            <person name="Wang S."/>
            <person name="Li R."/>
            <person name="Zhang H."/>
            <person name="Shen G."/>
            <person name="Guo B."/>
            <person name="Wei J."/>
            <person name="Xu J."/>
            <person name="St-Pierre B."/>
            <person name="Chen S."/>
            <person name="Sun C."/>
        </authorList>
    </citation>
    <scope>NUCLEOTIDE SEQUENCE [LARGE SCALE GENOMIC DNA]</scope>
</reference>
<accession>A0ACC0CAJ6</accession>
<dbReference type="Proteomes" id="UP001060085">
    <property type="component" value="Linkage Group LG01"/>
</dbReference>
<protein>
    <submittedName>
        <fullName evidence="1">Uncharacterized protein</fullName>
    </submittedName>
</protein>